<gene>
    <name evidence="1" type="ORF">M514_17190</name>
</gene>
<accession>A0A085NMM2</accession>
<proteinExistence type="predicted"/>
<dbReference type="Proteomes" id="UP000030758">
    <property type="component" value="Unassembled WGS sequence"/>
</dbReference>
<reference evidence="1" key="1">
    <citation type="journal article" date="2014" name="Nat. Genet.">
        <title>Genome and transcriptome of the porcine whipworm Trichuris suis.</title>
        <authorList>
            <person name="Jex A.R."/>
            <person name="Nejsum P."/>
            <person name="Schwarz E.M."/>
            <person name="Hu L."/>
            <person name="Young N.D."/>
            <person name="Hall R.S."/>
            <person name="Korhonen P.K."/>
            <person name="Liao S."/>
            <person name="Thamsborg S."/>
            <person name="Xia J."/>
            <person name="Xu P."/>
            <person name="Wang S."/>
            <person name="Scheerlinck J.P."/>
            <person name="Hofmann A."/>
            <person name="Sternberg P.W."/>
            <person name="Wang J."/>
            <person name="Gasser R.B."/>
        </authorList>
    </citation>
    <scope>NUCLEOTIDE SEQUENCE [LARGE SCALE GENOMIC DNA]</scope>
    <source>
        <strain evidence="1">DCEP-RM93F</strain>
    </source>
</reference>
<evidence type="ECO:0000313" key="1">
    <source>
        <dbReference type="EMBL" id="KFD70718.1"/>
    </source>
</evidence>
<name>A0A085NMM2_9BILA</name>
<dbReference type="AlphaFoldDB" id="A0A085NMM2"/>
<protein>
    <submittedName>
        <fullName evidence="1">Uncharacterized protein</fullName>
    </submittedName>
</protein>
<sequence>MLEFTQCADALSRKSETTFGIRADLQERLCSIGGQCVRALSYCKTRCSKTSILHALSYRRRCPYECLKVQCNKERCIT</sequence>
<organism evidence="1">
    <name type="scientific">Trichuris suis</name>
    <name type="common">pig whipworm</name>
    <dbReference type="NCBI Taxonomy" id="68888"/>
    <lineage>
        <taxon>Eukaryota</taxon>
        <taxon>Metazoa</taxon>
        <taxon>Ecdysozoa</taxon>
        <taxon>Nematoda</taxon>
        <taxon>Enoplea</taxon>
        <taxon>Dorylaimia</taxon>
        <taxon>Trichinellida</taxon>
        <taxon>Trichuridae</taxon>
        <taxon>Trichuris</taxon>
    </lineage>
</organism>
<dbReference type="EMBL" id="KL367486">
    <property type="protein sequence ID" value="KFD70718.1"/>
    <property type="molecule type" value="Genomic_DNA"/>
</dbReference>